<dbReference type="InterPro" id="IPR009061">
    <property type="entry name" value="DNA-bd_dom_put_sf"/>
</dbReference>
<dbReference type="SUPFAM" id="SSF46955">
    <property type="entry name" value="Putative DNA-binding domain"/>
    <property type="match status" value="1"/>
</dbReference>
<feature type="domain" description="HTH merR-type" evidence="2">
    <location>
        <begin position="9"/>
        <end position="75"/>
    </location>
</feature>
<dbReference type="PROSITE" id="PS00552">
    <property type="entry name" value="HTH_MERR_1"/>
    <property type="match status" value="1"/>
</dbReference>
<protein>
    <submittedName>
        <fullName evidence="3">MerR family transcriptional regulator</fullName>
    </submittedName>
</protein>
<evidence type="ECO:0000256" key="1">
    <source>
        <dbReference type="ARBA" id="ARBA00023125"/>
    </source>
</evidence>
<dbReference type="InterPro" id="IPR047057">
    <property type="entry name" value="MerR_fam"/>
</dbReference>
<keyword evidence="1" id="KW-0238">DNA-binding</keyword>
<dbReference type="EMBL" id="NTGA01000069">
    <property type="protein sequence ID" value="PAY21699.1"/>
    <property type="molecule type" value="Genomic_DNA"/>
</dbReference>
<dbReference type="CDD" id="cd01106">
    <property type="entry name" value="HTH_TipAL-Mta"/>
    <property type="match status" value="1"/>
</dbReference>
<dbReference type="AlphaFoldDB" id="A0A2A2WKG3"/>
<dbReference type="InterPro" id="IPR000551">
    <property type="entry name" value="MerR-type_HTH_dom"/>
</dbReference>
<dbReference type="GO" id="GO:0003677">
    <property type="term" value="F:DNA binding"/>
    <property type="evidence" value="ECO:0007669"/>
    <property type="project" value="UniProtKB-KW"/>
</dbReference>
<dbReference type="GO" id="GO:0003700">
    <property type="term" value="F:DNA-binding transcription factor activity"/>
    <property type="evidence" value="ECO:0007669"/>
    <property type="project" value="InterPro"/>
</dbReference>
<proteinExistence type="predicted"/>
<gene>
    <name evidence="3" type="ORF">CEY15_17550</name>
</gene>
<accession>A0A2A2WKG3</accession>
<dbReference type="Pfam" id="PF13411">
    <property type="entry name" value="MerR_1"/>
    <property type="match status" value="1"/>
</dbReference>
<name>A0A2A2WKG3_9ACTN</name>
<dbReference type="Gene3D" id="1.10.1660.10">
    <property type="match status" value="1"/>
</dbReference>
<evidence type="ECO:0000313" key="3">
    <source>
        <dbReference type="EMBL" id="PAY21699.1"/>
    </source>
</evidence>
<dbReference type="PANTHER" id="PTHR30204:SF93">
    <property type="entry name" value="HTH MERR-TYPE DOMAIN-CONTAINING PROTEIN"/>
    <property type="match status" value="1"/>
</dbReference>
<dbReference type="Proteomes" id="UP000218810">
    <property type="component" value="Unassembled WGS sequence"/>
</dbReference>
<dbReference type="SMART" id="SM00422">
    <property type="entry name" value="HTH_MERR"/>
    <property type="match status" value="1"/>
</dbReference>
<evidence type="ECO:0000313" key="4">
    <source>
        <dbReference type="Proteomes" id="UP000218810"/>
    </source>
</evidence>
<dbReference type="PROSITE" id="PS50937">
    <property type="entry name" value="HTH_MERR_2"/>
    <property type="match status" value="1"/>
</dbReference>
<reference evidence="4" key="1">
    <citation type="submission" date="2017-09" db="EMBL/GenBank/DDBJ databases">
        <authorList>
            <person name="Zhang Y."/>
            <person name="Huang X."/>
            <person name="Liu J."/>
            <person name="Lu L."/>
            <person name="Peng K."/>
        </authorList>
    </citation>
    <scope>NUCLEOTIDE SEQUENCE [LARGE SCALE GENOMIC DNA]</scope>
    <source>
        <strain evidence="4">S-XJ-1</strain>
    </source>
</reference>
<dbReference type="PANTHER" id="PTHR30204">
    <property type="entry name" value="REDOX-CYCLING DRUG-SENSING TRANSCRIPTIONAL ACTIVATOR SOXR"/>
    <property type="match status" value="1"/>
</dbReference>
<dbReference type="RefSeq" id="WP_006898346.1">
    <property type="nucleotide sequence ID" value="NZ_NTGA01000069.1"/>
</dbReference>
<organism evidence="3 4">
    <name type="scientific">Dietzia natronolimnaea</name>
    <dbReference type="NCBI Taxonomy" id="161920"/>
    <lineage>
        <taxon>Bacteria</taxon>
        <taxon>Bacillati</taxon>
        <taxon>Actinomycetota</taxon>
        <taxon>Actinomycetes</taxon>
        <taxon>Mycobacteriales</taxon>
        <taxon>Dietziaceae</taxon>
        <taxon>Dietzia</taxon>
    </lineage>
</organism>
<sequence length="133" mass="15326">MREESARMVGEVADFTGLSIRTLRHYDDIGLVVPSGHTAGGFRLYTDADIDRLLLVRRMKPLGFSLERMKQFLEATDILTAAQRSESPGLDDWHAARMTVEEIRAEAEARYLELQTQLEYSAEFLQLFRQRFD</sequence>
<dbReference type="GeneID" id="97372016"/>
<keyword evidence="4" id="KW-1185">Reference proteome</keyword>
<dbReference type="OrthoDB" id="9809391at2"/>
<evidence type="ECO:0000259" key="2">
    <source>
        <dbReference type="PROSITE" id="PS50937"/>
    </source>
</evidence>
<comment type="caution">
    <text evidence="3">The sequence shown here is derived from an EMBL/GenBank/DDBJ whole genome shotgun (WGS) entry which is preliminary data.</text>
</comment>
<dbReference type="PRINTS" id="PR00040">
    <property type="entry name" value="HTHMERR"/>
</dbReference>